<dbReference type="Gene3D" id="3.30.160.60">
    <property type="entry name" value="Classic Zinc Finger"/>
    <property type="match status" value="1"/>
</dbReference>
<dbReference type="EMBL" id="JAWDJX010000026">
    <property type="protein sequence ID" value="KAK3051481.1"/>
    <property type="molecule type" value="Genomic_DNA"/>
</dbReference>
<dbReference type="AlphaFoldDB" id="A0AAJ0DJN9"/>
<keyword evidence="4" id="KW-1185">Reference proteome</keyword>
<dbReference type="InterPro" id="IPR013087">
    <property type="entry name" value="Znf_C2H2_type"/>
</dbReference>
<dbReference type="Proteomes" id="UP001271007">
    <property type="component" value="Unassembled WGS sequence"/>
</dbReference>
<feature type="compositionally biased region" description="Basic and acidic residues" evidence="1">
    <location>
        <begin position="120"/>
        <end position="130"/>
    </location>
</feature>
<feature type="region of interest" description="Disordered" evidence="1">
    <location>
        <begin position="110"/>
        <end position="130"/>
    </location>
</feature>
<evidence type="ECO:0000256" key="1">
    <source>
        <dbReference type="SAM" id="MobiDB-lite"/>
    </source>
</evidence>
<sequence length="320" mass="35049">MGTHPYICLLCSRLFRTTQDHSHHLAHVHRTWYCWICSWSQSFTSQSALDTHIAATHPPAPDPPVDLDNVTHPPASEPPVDPEYTAAADAFLADQPANWLDWQREVDAEKAARRGKKNAKAREHRAERKKGGAMGVGSFAMAPGYGAVGKPIAVEGDPYGLRGRFYKGRPNRYAKAKVPEPARVEEERRVEVVDLTGDEEVEALEVETAPVQLSPKVGFVDLTNDEEDKALDAATPPLQPVERGPESPDLDSDPEGRVGDATSDAEDEALDAALWAAFAEVDAESESTLEEGEDSDVGLDSQGEDGFDPSLLHPRWKARR</sequence>
<feature type="domain" description="C2H2-type" evidence="2">
    <location>
        <begin position="8"/>
        <end position="29"/>
    </location>
</feature>
<feature type="compositionally biased region" description="Low complexity" evidence="1">
    <location>
        <begin position="271"/>
        <end position="280"/>
    </location>
</feature>
<dbReference type="SMART" id="SM00355">
    <property type="entry name" value="ZnF_C2H2"/>
    <property type="match status" value="2"/>
</dbReference>
<feature type="region of interest" description="Disordered" evidence="1">
    <location>
        <begin position="233"/>
        <end position="320"/>
    </location>
</feature>
<dbReference type="PROSITE" id="PS00028">
    <property type="entry name" value="ZINC_FINGER_C2H2_1"/>
    <property type="match status" value="1"/>
</dbReference>
<feature type="compositionally biased region" description="Acidic residues" evidence="1">
    <location>
        <begin position="281"/>
        <end position="307"/>
    </location>
</feature>
<evidence type="ECO:0000313" key="3">
    <source>
        <dbReference type="EMBL" id="KAK3051481.1"/>
    </source>
</evidence>
<evidence type="ECO:0000313" key="4">
    <source>
        <dbReference type="Proteomes" id="UP001271007"/>
    </source>
</evidence>
<proteinExistence type="predicted"/>
<reference evidence="3" key="1">
    <citation type="submission" date="2023-04" db="EMBL/GenBank/DDBJ databases">
        <title>Black Yeasts Isolated from many extreme environments.</title>
        <authorList>
            <person name="Coleine C."/>
            <person name="Stajich J.E."/>
            <person name="Selbmann L."/>
        </authorList>
    </citation>
    <scope>NUCLEOTIDE SEQUENCE</scope>
    <source>
        <strain evidence="3">CCFEE 5312</strain>
    </source>
</reference>
<protein>
    <recommendedName>
        <fullName evidence="2">C2H2-type domain-containing protein</fullName>
    </recommendedName>
</protein>
<evidence type="ECO:0000259" key="2">
    <source>
        <dbReference type="PROSITE" id="PS00028"/>
    </source>
</evidence>
<accession>A0AAJ0DJN9</accession>
<name>A0AAJ0DJN9_9PEZI</name>
<comment type="caution">
    <text evidence="3">The sequence shown here is derived from an EMBL/GenBank/DDBJ whole genome shotgun (WGS) entry which is preliminary data.</text>
</comment>
<organism evidence="3 4">
    <name type="scientific">Extremus antarcticus</name>
    <dbReference type="NCBI Taxonomy" id="702011"/>
    <lineage>
        <taxon>Eukaryota</taxon>
        <taxon>Fungi</taxon>
        <taxon>Dikarya</taxon>
        <taxon>Ascomycota</taxon>
        <taxon>Pezizomycotina</taxon>
        <taxon>Dothideomycetes</taxon>
        <taxon>Dothideomycetidae</taxon>
        <taxon>Mycosphaerellales</taxon>
        <taxon>Extremaceae</taxon>
        <taxon>Extremus</taxon>
    </lineage>
</organism>
<gene>
    <name evidence="3" type="ORF">LTR09_007504</name>
</gene>
<feature type="region of interest" description="Disordered" evidence="1">
    <location>
        <begin position="54"/>
        <end position="78"/>
    </location>
</feature>